<dbReference type="InterPro" id="IPR023214">
    <property type="entry name" value="HAD_sf"/>
</dbReference>
<gene>
    <name evidence="1" type="ORF">AOC36_08855</name>
</gene>
<dbReference type="Gene3D" id="3.40.50.1000">
    <property type="entry name" value="HAD superfamily/HAD-like"/>
    <property type="match status" value="1"/>
</dbReference>
<organism evidence="1 2">
    <name type="scientific">Erysipelothrix larvae</name>
    <dbReference type="NCBI Taxonomy" id="1514105"/>
    <lineage>
        <taxon>Bacteria</taxon>
        <taxon>Bacillati</taxon>
        <taxon>Bacillota</taxon>
        <taxon>Erysipelotrichia</taxon>
        <taxon>Erysipelotrichales</taxon>
        <taxon>Erysipelotrichaceae</taxon>
        <taxon>Erysipelothrix</taxon>
    </lineage>
</organism>
<dbReference type="InterPro" id="IPR036412">
    <property type="entry name" value="HAD-like_sf"/>
</dbReference>
<dbReference type="OrthoDB" id="9797415at2"/>
<dbReference type="SUPFAM" id="SSF56784">
    <property type="entry name" value="HAD-like"/>
    <property type="match status" value="1"/>
</dbReference>
<dbReference type="Pfam" id="PF00702">
    <property type="entry name" value="Hydrolase"/>
    <property type="match status" value="1"/>
</dbReference>
<keyword evidence="2" id="KW-1185">Reference proteome</keyword>
<evidence type="ECO:0008006" key="3">
    <source>
        <dbReference type="Google" id="ProtNLM"/>
    </source>
</evidence>
<dbReference type="SFLD" id="SFLDG01129">
    <property type="entry name" value="C1.5:_HAD__Beta-PGM__Phosphata"/>
    <property type="match status" value="1"/>
</dbReference>
<dbReference type="PANTHER" id="PTHR43611">
    <property type="entry name" value="ALPHA-D-GLUCOSE 1-PHOSPHATE PHOSPHATASE"/>
    <property type="match status" value="1"/>
</dbReference>
<dbReference type="STRING" id="1514105.AOC36_08855"/>
<dbReference type="InterPro" id="IPR006439">
    <property type="entry name" value="HAD-SF_hydro_IA"/>
</dbReference>
<dbReference type="NCBIfam" id="TIGR01509">
    <property type="entry name" value="HAD-SF-IA-v3"/>
    <property type="match status" value="1"/>
</dbReference>
<name>A0A109UHD0_9FIRM</name>
<dbReference type="PRINTS" id="PR00413">
    <property type="entry name" value="HADHALOGNASE"/>
</dbReference>
<sequence length="202" mass="23179">MIKNMIFDMGNVLMSFSPEYILSHFTQDLDTIKVLKESIFYSGLWASLDNGDVSFDDACEVALKRCPMIDPAIIKELFSTWYHYKIEDKSMTELVKKLKEHGYKIYLCSNAAPLFHTYKDTYDVFQYFDGLLISGDINISKPDKAIYEYLLNHFDIIGQESLFIDDSLANIQAASSLGIHTFHYTGSLEAFKKTLHNLNLLP</sequence>
<dbReference type="PANTHER" id="PTHR43611:SF3">
    <property type="entry name" value="FLAVIN MONONUCLEOTIDE HYDROLASE 1, CHLOROPLATIC"/>
    <property type="match status" value="1"/>
</dbReference>
<dbReference type="EMBL" id="CP013213">
    <property type="protein sequence ID" value="AMC94093.1"/>
    <property type="molecule type" value="Genomic_DNA"/>
</dbReference>
<dbReference type="InterPro" id="IPR023198">
    <property type="entry name" value="PGP-like_dom2"/>
</dbReference>
<evidence type="ECO:0000313" key="2">
    <source>
        <dbReference type="Proteomes" id="UP000063781"/>
    </source>
</evidence>
<evidence type="ECO:0000313" key="1">
    <source>
        <dbReference type="EMBL" id="AMC94093.1"/>
    </source>
</evidence>
<dbReference type="NCBIfam" id="TIGR01549">
    <property type="entry name" value="HAD-SF-IA-v1"/>
    <property type="match status" value="1"/>
</dbReference>
<dbReference type="AlphaFoldDB" id="A0A109UHD0"/>
<reference evidence="1 2" key="1">
    <citation type="submission" date="2015-10" db="EMBL/GenBank/DDBJ databases">
        <title>Erysipelothrix larvae sp. LV19 isolated from the larval gut of the rhinoceros beetle, Trypoxylus dichotomus.</title>
        <authorList>
            <person name="Lim S."/>
            <person name="Kim B.-C."/>
        </authorList>
    </citation>
    <scope>NUCLEOTIDE SEQUENCE [LARGE SCALE GENOMIC DNA]</scope>
    <source>
        <strain evidence="1 2">LV19</strain>
    </source>
</reference>
<protein>
    <recommendedName>
        <fullName evidence="3">Haloacid dehalogenase</fullName>
    </recommendedName>
</protein>
<dbReference type="KEGG" id="erl:AOC36_08855"/>
<dbReference type="Gene3D" id="1.10.150.240">
    <property type="entry name" value="Putative phosphatase, domain 2"/>
    <property type="match status" value="1"/>
</dbReference>
<dbReference type="Proteomes" id="UP000063781">
    <property type="component" value="Chromosome"/>
</dbReference>
<accession>A0A109UHD0</accession>
<dbReference type="CDD" id="cd02603">
    <property type="entry name" value="HAD_sEH-N_like"/>
    <property type="match status" value="1"/>
</dbReference>
<dbReference type="SFLD" id="SFLDS00003">
    <property type="entry name" value="Haloacid_Dehalogenase"/>
    <property type="match status" value="1"/>
</dbReference>
<proteinExistence type="predicted"/>
<dbReference type="RefSeq" id="WP_067633473.1">
    <property type="nucleotide sequence ID" value="NZ_CP013213.1"/>
</dbReference>